<reference evidence="2" key="1">
    <citation type="journal article" date="2023" name="Mol. Phylogenet. Evol.">
        <title>Genome-scale phylogeny and comparative genomics of the fungal order Sordariales.</title>
        <authorList>
            <person name="Hensen N."/>
            <person name="Bonometti L."/>
            <person name="Westerberg I."/>
            <person name="Brannstrom I.O."/>
            <person name="Guillou S."/>
            <person name="Cros-Aarteil S."/>
            <person name="Calhoun S."/>
            <person name="Haridas S."/>
            <person name="Kuo A."/>
            <person name="Mondo S."/>
            <person name="Pangilinan J."/>
            <person name="Riley R."/>
            <person name="LaButti K."/>
            <person name="Andreopoulos B."/>
            <person name="Lipzen A."/>
            <person name="Chen C."/>
            <person name="Yan M."/>
            <person name="Daum C."/>
            <person name="Ng V."/>
            <person name="Clum A."/>
            <person name="Steindorff A."/>
            <person name="Ohm R.A."/>
            <person name="Martin F."/>
            <person name="Silar P."/>
            <person name="Natvig D.O."/>
            <person name="Lalanne C."/>
            <person name="Gautier V."/>
            <person name="Ament-Velasquez S.L."/>
            <person name="Kruys A."/>
            <person name="Hutchinson M.I."/>
            <person name="Powell A.J."/>
            <person name="Barry K."/>
            <person name="Miller A.N."/>
            <person name="Grigoriev I.V."/>
            <person name="Debuchy R."/>
            <person name="Gladieux P."/>
            <person name="Hiltunen Thoren M."/>
            <person name="Johannesson H."/>
        </authorList>
    </citation>
    <scope>NUCLEOTIDE SEQUENCE</scope>
    <source>
        <strain evidence="2">PSN324</strain>
    </source>
</reference>
<feature type="signal peptide" evidence="1">
    <location>
        <begin position="1"/>
        <end position="19"/>
    </location>
</feature>
<sequence>MKFFATLTLFAASVGLSVASDLPAGLYEGSTLANGTWLLKPAGAPDSALFTIDPTEAQDEQVVARSPPSTRGSARVAKRATGCFGSALSHAGTDRAVNSLKAWAGSGNWLFSSTTNRWLGYQSEGALVYYCITAPNSGGNLDTKDVNYALERMDAACPRYTASYFRWDGSVEIVGKARVGDNICV</sequence>
<organism evidence="2 3">
    <name type="scientific">Cladorrhinum samala</name>
    <dbReference type="NCBI Taxonomy" id="585594"/>
    <lineage>
        <taxon>Eukaryota</taxon>
        <taxon>Fungi</taxon>
        <taxon>Dikarya</taxon>
        <taxon>Ascomycota</taxon>
        <taxon>Pezizomycotina</taxon>
        <taxon>Sordariomycetes</taxon>
        <taxon>Sordariomycetidae</taxon>
        <taxon>Sordariales</taxon>
        <taxon>Podosporaceae</taxon>
        <taxon>Cladorrhinum</taxon>
    </lineage>
</organism>
<dbReference type="AlphaFoldDB" id="A0AAV9I0T6"/>
<evidence type="ECO:0000313" key="2">
    <source>
        <dbReference type="EMBL" id="KAK4466223.1"/>
    </source>
</evidence>
<evidence type="ECO:0000256" key="1">
    <source>
        <dbReference type="SAM" id="SignalP"/>
    </source>
</evidence>
<evidence type="ECO:0008006" key="4">
    <source>
        <dbReference type="Google" id="ProtNLM"/>
    </source>
</evidence>
<name>A0AAV9I0T6_9PEZI</name>
<comment type="caution">
    <text evidence="2">The sequence shown here is derived from an EMBL/GenBank/DDBJ whole genome shotgun (WGS) entry which is preliminary data.</text>
</comment>
<evidence type="ECO:0000313" key="3">
    <source>
        <dbReference type="Proteomes" id="UP001321749"/>
    </source>
</evidence>
<proteinExistence type="predicted"/>
<reference evidence="2" key="2">
    <citation type="submission" date="2023-06" db="EMBL/GenBank/DDBJ databases">
        <authorList>
            <consortium name="Lawrence Berkeley National Laboratory"/>
            <person name="Mondo S.J."/>
            <person name="Hensen N."/>
            <person name="Bonometti L."/>
            <person name="Westerberg I."/>
            <person name="Brannstrom I.O."/>
            <person name="Guillou S."/>
            <person name="Cros-Aarteil S."/>
            <person name="Calhoun S."/>
            <person name="Haridas S."/>
            <person name="Kuo A."/>
            <person name="Pangilinan J."/>
            <person name="Riley R."/>
            <person name="Labutti K."/>
            <person name="Andreopoulos B."/>
            <person name="Lipzen A."/>
            <person name="Chen C."/>
            <person name="Yanf M."/>
            <person name="Daum C."/>
            <person name="Ng V."/>
            <person name="Clum A."/>
            <person name="Steindorff A."/>
            <person name="Ohm R."/>
            <person name="Martin F."/>
            <person name="Silar P."/>
            <person name="Natvig D."/>
            <person name="Lalanne C."/>
            <person name="Gautier V."/>
            <person name="Ament-Velasquez S.L."/>
            <person name="Kruys A."/>
            <person name="Hutchinson M.I."/>
            <person name="Powell A.J."/>
            <person name="Barry K."/>
            <person name="Miller A.N."/>
            <person name="Grigoriev I.V."/>
            <person name="Debuchy R."/>
            <person name="Gladieux P."/>
            <person name="Thoren M.H."/>
            <person name="Johannesson H."/>
        </authorList>
    </citation>
    <scope>NUCLEOTIDE SEQUENCE</scope>
    <source>
        <strain evidence="2">PSN324</strain>
    </source>
</reference>
<gene>
    <name evidence="2" type="ORF">QBC42DRAFT_343275</name>
</gene>
<dbReference type="Proteomes" id="UP001321749">
    <property type="component" value="Unassembled WGS sequence"/>
</dbReference>
<keyword evidence="1" id="KW-0732">Signal</keyword>
<feature type="chain" id="PRO_5043530081" description="Ecp2 effector protein domain-containing protein" evidence="1">
    <location>
        <begin position="20"/>
        <end position="185"/>
    </location>
</feature>
<accession>A0AAV9I0T6</accession>
<keyword evidence="3" id="KW-1185">Reference proteome</keyword>
<dbReference type="EMBL" id="MU864933">
    <property type="protein sequence ID" value="KAK4466223.1"/>
    <property type="molecule type" value="Genomic_DNA"/>
</dbReference>
<protein>
    <recommendedName>
        <fullName evidence="4">Ecp2 effector protein domain-containing protein</fullName>
    </recommendedName>
</protein>